<gene>
    <name evidence="2" type="ORF">LCGC14_1249240</name>
</gene>
<sequence length="180" mass="20619">MNLKNPILKKEEVPQAYRNTPIELLLAYNNLGERFDEYTQAKLIIGTCIDNRIRFRIPDNFAYIFRQAGANMKQCDFSISYAMAVAGIRCVALIGHTDCKMVDISAQENAYVENISKITAWSEKHAREYFKKNAPICETGNQEEFTLNEAKRLKEKFPNALIAPMLFNVDKGDLCLLQEK</sequence>
<dbReference type="Gene3D" id="3.40.1050.10">
    <property type="entry name" value="Carbonic anhydrase"/>
    <property type="match status" value="1"/>
</dbReference>
<evidence type="ECO:0000313" key="2">
    <source>
        <dbReference type="EMBL" id="KKM89385.1"/>
    </source>
</evidence>
<dbReference type="AlphaFoldDB" id="A0A0F9NKV2"/>
<dbReference type="EMBL" id="LAZR01006824">
    <property type="protein sequence ID" value="KKM89385.1"/>
    <property type="molecule type" value="Genomic_DNA"/>
</dbReference>
<protein>
    <recommendedName>
        <fullName evidence="3">Carbonic anhydrase</fullName>
    </recommendedName>
</protein>
<accession>A0A0F9NKV2</accession>
<organism evidence="2">
    <name type="scientific">marine sediment metagenome</name>
    <dbReference type="NCBI Taxonomy" id="412755"/>
    <lineage>
        <taxon>unclassified sequences</taxon>
        <taxon>metagenomes</taxon>
        <taxon>ecological metagenomes</taxon>
    </lineage>
</organism>
<dbReference type="InterPro" id="IPR001765">
    <property type="entry name" value="Carbonic_anhydrase"/>
</dbReference>
<dbReference type="Pfam" id="PF00484">
    <property type="entry name" value="Pro_CA"/>
    <property type="match status" value="1"/>
</dbReference>
<dbReference type="SUPFAM" id="SSF53056">
    <property type="entry name" value="beta-carbonic anhydrase, cab"/>
    <property type="match status" value="1"/>
</dbReference>
<comment type="caution">
    <text evidence="2">The sequence shown here is derived from an EMBL/GenBank/DDBJ whole genome shotgun (WGS) entry which is preliminary data.</text>
</comment>
<dbReference type="InterPro" id="IPR036874">
    <property type="entry name" value="Carbonic_anhydrase_sf"/>
</dbReference>
<evidence type="ECO:0008006" key="3">
    <source>
        <dbReference type="Google" id="ProtNLM"/>
    </source>
</evidence>
<reference evidence="2" key="1">
    <citation type="journal article" date="2015" name="Nature">
        <title>Complex archaea that bridge the gap between prokaryotes and eukaryotes.</title>
        <authorList>
            <person name="Spang A."/>
            <person name="Saw J.H."/>
            <person name="Jorgensen S.L."/>
            <person name="Zaremba-Niedzwiedzka K."/>
            <person name="Martijn J."/>
            <person name="Lind A.E."/>
            <person name="van Eijk R."/>
            <person name="Schleper C."/>
            <person name="Guy L."/>
            <person name="Ettema T.J."/>
        </authorList>
    </citation>
    <scope>NUCLEOTIDE SEQUENCE</scope>
</reference>
<comment type="similarity">
    <text evidence="1">Belongs to the beta-class carbonic anhydrase family.</text>
</comment>
<name>A0A0F9NKV2_9ZZZZ</name>
<proteinExistence type="inferred from homology"/>
<dbReference type="GO" id="GO:0008270">
    <property type="term" value="F:zinc ion binding"/>
    <property type="evidence" value="ECO:0007669"/>
    <property type="project" value="InterPro"/>
</dbReference>
<evidence type="ECO:0000256" key="1">
    <source>
        <dbReference type="ARBA" id="ARBA00006217"/>
    </source>
</evidence>
<dbReference type="GO" id="GO:0004089">
    <property type="term" value="F:carbonate dehydratase activity"/>
    <property type="evidence" value="ECO:0007669"/>
    <property type="project" value="InterPro"/>
</dbReference>
<dbReference type="SMART" id="SM00947">
    <property type="entry name" value="Pro_CA"/>
    <property type="match status" value="1"/>
</dbReference>